<dbReference type="NCBIfam" id="TIGR00739">
    <property type="entry name" value="yajC"/>
    <property type="match status" value="1"/>
</dbReference>
<feature type="compositionally biased region" description="Basic and acidic residues" evidence="10">
    <location>
        <begin position="140"/>
        <end position="152"/>
    </location>
</feature>
<evidence type="ECO:0000256" key="7">
    <source>
        <dbReference type="ARBA" id="ARBA00022989"/>
    </source>
</evidence>
<keyword evidence="3" id="KW-0813">Transport</keyword>
<feature type="compositionally biased region" description="Basic and acidic residues" evidence="10">
    <location>
        <begin position="103"/>
        <end position="118"/>
    </location>
</feature>
<evidence type="ECO:0000256" key="10">
    <source>
        <dbReference type="SAM" id="MobiDB-lite"/>
    </source>
</evidence>
<evidence type="ECO:0000256" key="1">
    <source>
        <dbReference type="ARBA" id="ARBA00004162"/>
    </source>
</evidence>
<dbReference type="SMART" id="SM01323">
    <property type="entry name" value="YajC"/>
    <property type="match status" value="1"/>
</dbReference>
<comment type="subcellular location">
    <subcellularLocation>
        <location evidence="1">Cell membrane</location>
        <topology evidence="1">Single-pass membrane protein</topology>
    </subcellularLocation>
</comment>
<proteinExistence type="inferred from homology"/>
<reference evidence="12 13" key="1">
    <citation type="submission" date="2018-05" db="EMBL/GenBank/DDBJ databases">
        <title>Complete genome sequence of Megasphaera sp. AJH120T, isolated from the ceca of a chicken.</title>
        <authorList>
            <person name="Maki J."/>
            <person name="Looft T."/>
        </authorList>
    </citation>
    <scope>NUCLEOTIDE SEQUENCE [LARGE SCALE GENOMIC DNA]</scope>
    <source>
        <strain evidence="12 13">AJH120</strain>
    </source>
</reference>
<gene>
    <name evidence="12" type="primary">yajC</name>
    <name evidence="12" type="ORF">DKB62_02880</name>
</gene>
<accession>A0A346AXK6</accession>
<dbReference type="EMBL" id="CP029462">
    <property type="protein sequence ID" value="AXL20599.1"/>
    <property type="molecule type" value="Genomic_DNA"/>
</dbReference>
<dbReference type="PRINTS" id="PR01853">
    <property type="entry name" value="YAJCTRNLCASE"/>
</dbReference>
<keyword evidence="4" id="KW-1003">Cell membrane</keyword>
<evidence type="ECO:0000256" key="4">
    <source>
        <dbReference type="ARBA" id="ARBA00022475"/>
    </source>
</evidence>
<evidence type="ECO:0000256" key="6">
    <source>
        <dbReference type="ARBA" id="ARBA00022927"/>
    </source>
</evidence>
<dbReference type="PANTHER" id="PTHR33909">
    <property type="entry name" value="SEC TRANSLOCON ACCESSORY COMPLEX SUBUNIT YAJC"/>
    <property type="match status" value="1"/>
</dbReference>
<feature type="compositionally biased region" description="Low complexity" evidence="10">
    <location>
        <begin position="121"/>
        <end position="139"/>
    </location>
</feature>
<organism evidence="12 13">
    <name type="scientific">Megasphaera stantonii</name>
    <dbReference type="NCBI Taxonomy" id="2144175"/>
    <lineage>
        <taxon>Bacteria</taxon>
        <taxon>Bacillati</taxon>
        <taxon>Bacillota</taxon>
        <taxon>Negativicutes</taxon>
        <taxon>Veillonellales</taxon>
        <taxon>Veillonellaceae</taxon>
        <taxon>Megasphaera</taxon>
    </lineage>
</organism>
<sequence length="152" mass="16995">MDMMEQLNAFWPIILMVVIFYFMLWRPQKKQQKQRQEMLNSLKAGVKIITAGGIYGTIVSLHDEYLVIRVADKVEIKITRNAVNQVLGKQDRSEGKKSKKAEKKADPKPVEKGAEAKQADATPAEPKAAEPAQAETAAPAEEKKTEESQDAK</sequence>
<evidence type="ECO:0000313" key="13">
    <source>
        <dbReference type="Proteomes" id="UP000254337"/>
    </source>
</evidence>
<dbReference type="Proteomes" id="UP000254337">
    <property type="component" value="Chromosome"/>
</dbReference>
<dbReference type="PANTHER" id="PTHR33909:SF1">
    <property type="entry name" value="SEC TRANSLOCON ACCESSORY COMPLEX SUBUNIT YAJC"/>
    <property type="match status" value="1"/>
</dbReference>
<dbReference type="OrthoDB" id="9800132at2"/>
<keyword evidence="6" id="KW-0653">Protein transport</keyword>
<comment type="similarity">
    <text evidence="2">Belongs to the YajC family.</text>
</comment>
<evidence type="ECO:0000256" key="9">
    <source>
        <dbReference type="ARBA" id="ARBA00023136"/>
    </source>
</evidence>
<feature type="region of interest" description="Disordered" evidence="10">
    <location>
        <begin position="85"/>
        <end position="152"/>
    </location>
</feature>
<evidence type="ECO:0000256" key="2">
    <source>
        <dbReference type="ARBA" id="ARBA00006742"/>
    </source>
</evidence>
<dbReference type="InterPro" id="IPR003849">
    <property type="entry name" value="Preprotein_translocase_YajC"/>
</dbReference>
<keyword evidence="5 11" id="KW-0812">Transmembrane</keyword>
<dbReference type="Pfam" id="PF02699">
    <property type="entry name" value="YajC"/>
    <property type="match status" value="1"/>
</dbReference>
<dbReference type="KEGG" id="meg:DKB62_02880"/>
<protein>
    <submittedName>
        <fullName evidence="12">Preprotein translocase subunit YajC</fullName>
    </submittedName>
</protein>
<evidence type="ECO:0000256" key="11">
    <source>
        <dbReference type="SAM" id="Phobius"/>
    </source>
</evidence>
<keyword evidence="9 11" id="KW-0472">Membrane</keyword>
<dbReference type="GO" id="GO:0015031">
    <property type="term" value="P:protein transport"/>
    <property type="evidence" value="ECO:0007669"/>
    <property type="project" value="UniProtKB-KW"/>
</dbReference>
<feature type="transmembrane region" description="Helical" evidence="11">
    <location>
        <begin position="6"/>
        <end position="25"/>
    </location>
</feature>
<keyword evidence="13" id="KW-1185">Reference proteome</keyword>
<evidence type="ECO:0000256" key="8">
    <source>
        <dbReference type="ARBA" id="ARBA00023010"/>
    </source>
</evidence>
<evidence type="ECO:0000313" key="12">
    <source>
        <dbReference type="EMBL" id="AXL20599.1"/>
    </source>
</evidence>
<keyword evidence="7 11" id="KW-1133">Transmembrane helix</keyword>
<dbReference type="AlphaFoldDB" id="A0A346AXK6"/>
<evidence type="ECO:0000256" key="3">
    <source>
        <dbReference type="ARBA" id="ARBA00022448"/>
    </source>
</evidence>
<dbReference type="GO" id="GO:0005886">
    <property type="term" value="C:plasma membrane"/>
    <property type="evidence" value="ECO:0007669"/>
    <property type="project" value="UniProtKB-SubCell"/>
</dbReference>
<keyword evidence="8" id="KW-0811">Translocation</keyword>
<name>A0A346AXK6_9FIRM</name>
<evidence type="ECO:0000256" key="5">
    <source>
        <dbReference type="ARBA" id="ARBA00022692"/>
    </source>
</evidence>